<feature type="region of interest" description="Disordered" evidence="1">
    <location>
        <begin position="125"/>
        <end position="147"/>
    </location>
</feature>
<proteinExistence type="predicted"/>
<keyword evidence="3" id="KW-1185">Reference proteome</keyword>
<dbReference type="Proteomes" id="UP000187609">
    <property type="component" value="Unassembled WGS sequence"/>
</dbReference>
<accession>A0A314L1U8</accession>
<comment type="caution">
    <text evidence="2">The sequence shown here is derived from an EMBL/GenBank/DDBJ whole genome shotgun (WGS) entry which is preliminary data.</text>
</comment>
<name>A0A314L1U8_NICAT</name>
<organism evidence="2 3">
    <name type="scientific">Nicotiana attenuata</name>
    <name type="common">Coyote tobacco</name>
    <dbReference type="NCBI Taxonomy" id="49451"/>
    <lineage>
        <taxon>Eukaryota</taxon>
        <taxon>Viridiplantae</taxon>
        <taxon>Streptophyta</taxon>
        <taxon>Embryophyta</taxon>
        <taxon>Tracheophyta</taxon>
        <taxon>Spermatophyta</taxon>
        <taxon>Magnoliopsida</taxon>
        <taxon>eudicotyledons</taxon>
        <taxon>Gunneridae</taxon>
        <taxon>Pentapetalae</taxon>
        <taxon>asterids</taxon>
        <taxon>lamiids</taxon>
        <taxon>Solanales</taxon>
        <taxon>Solanaceae</taxon>
        <taxon>Nicotianoideae</taxon>
        <taxon>Nicotianeae</taxon>
        <taxon>Nicotiana</taxon>
    </lineage>
</organism>
<gene>
    <name evidence="2" type="ORF">A4A49_26894</name>
</gene>
<evidence type="ECO:0000256" key="1">
    <source>
        <dbReference type="SAM" id="MobiDB-lite"/>
    </source>
</evidence>
<evidence type="ECO:0000313" key="2">
    <source>
        <dbReference type="EMBL" id="OIT34979.1"/>
    </source>
</evidence>
<dbReference type="AlphaFoldDB" id="A0A314L1U8"/>
<dbReference type="Gramene" id="OIT34979">
    <property type="protein sequence ID" value="OIT34979"/>
    <property type="gene ID" value="A4A49_26894"/>
</dbReference>
<sequence>MRKNIFKIPSLSRFINRKNIAINRTTTIKQNNHKVQKISAENSQQKLQKHTDFIETTATPHATVPMVPIEEVLKLDKGPSKPPKDVPAATVFGRMFLATTGALKTATDRAIVNARAGNGKIHRAIGDQNNEEKDRVKGGNGSSGVESAVAVLGLDKAGEELKLESTPQDLSR</sequence>
<protein>
    <submittedName>
        <fullName evidence="2">Uncharacterized protein</fullName>
    </submittedName>
</protein>
<dbReference type="EMBL" id="MJEQ01000628">
    <property type="protein sequence ID" value="OIT34979.1"/>
    <property type="molecule type" value="Genomic_DNA"/>
</dbReference>
<reference evidence="2" key="1">
    <citation type="submission" date="2016-11" db="EMBL/GenBank/DDBJ databases">
        <title>The genome of Nicotiana attenuata.</title>
        <authorList>
            <person name="Xu S."/>
            <person name="Brockmoeller T."/>
            <person name="Gaquerel E."/>
            <person name="Navarro A."/>
            <person name="Kuhl H."/>
            <person name="Gase K."/>
            <person name="Ling Z."/>
            <person name="Zhou W."/>
            <person name="Kreitzer C."/>
            <person name="Stanke M."/>
            <person name="Tang H."/>
            <person name="Lyons E."/>
            <person name="Pandey P."/>
            <person name="Pandey S.P."/>
            <person name="Timmermann B."/>
            <person name="Baldwin I.T."/>
        </authorList>
    </citation>
    <scope>NUCLEOTIDE SEQUENCE [LARGE SCALE GENOMIC DNA]</scope>
    <source>
        <strain evidence="2">UT</strain>
    </source>
</reference>
<evidence type="ECO:0000313" key="3">
    <source>
        <dbReference type="Proteomes" id="UP000187609"/>
    </source>
</evidence>